<comment type="caution">
    <text evidence="2">The sequence shown here is derived from an EMBL/GenBank/DDBJ whole genome shotgun (WGS) entry which is preliminary data.</text>
</comment>
<dbReference type="KEGG" id="tasa:A1Q1_01324"/>
<dbReference type="Proteomes" id="UP000002748">
    <property type="component" value="Unassembled WGS sequence"/>
</dbReference>
<name>J6F6X3_TRIAS</name>
<dbReference type="SUPFAM" id="SSF50370">
    <property type="entry name" value="Ricin B-like lectins"/>
    <property type="match status" value="1"/>
</dbReference>
<dbReference type="VEuPathDB" id="FungiDB:A1Q1_01324"/>
<dbReference type="AlphaFoldDB" id="J6F6X3"/>
<evidence type="ECO:0000256" key="1">
    <source>
        <dbReference type="SAM" id="SignalP"/>
    </source>
</evidence>
<dbReference type="GeneID" id="25984838"/>
<dbReference type="InterPro" id="IPR035992">
    <property type="entry name" value="Ricin_B-like_lectins"/>
</dbReference>
<dbReference type="EMBL" id="ALBS01000016">
    <property type="protein sequence ID" value="EJT52829.1"/>
    <property type="molecule type" value="Genomic_DNA"/>
</dbReference>
<evidence type="ECO:0000313" key="3">
    <source>
        <dbReference type="Proteomes" id="UP000002748"/>
    </source>
</evidence>
<gene>
    <name evidence="2" type="ORF">A1Q1_01324</name>
</gene>
<keyword evidence="1" id="KW-0732">Signal</keyword>
<organism evidence="2 3">
    <name type="scientific">Trichosporon asahii var. asahii (strain ATCC 90039 / CBS 2479 / JCM 2466 / KCTC 7840 / NBRC 103889/ NCYC 2677 / UAMH 7654)</name>
    <name type="common">Yeast</name>
    <dbReference type="NCBI Taxonomy" id="1186058"/>
    <lineage>
        <taxon>Eukaryota</taxon>
        <taxon>Fungi</taxon>
        <taxon>Dikarya</taxon>
        <taxon>Basidiomycota</taxon>
        <taxon>Agaricomycotina</taxon>
        <taxon>Tremellomycetes</taxon>
        <taxon>Trichosporonales</taxon>
        <taxon>Trichosporonaceae</taxon>
        <taxon>Trichosporon</taxon>
    </lineage>
</organism>
<sequence length="180" mass="19994">MLALPLLSSLSTISAVAAAPTILRSQLQVYPGGRCLDNPHGELYEGHLVQWWDCAGIDPNRQGLANPNQGWRPDGQKWRYIADENWCLGSPASRFALARSHTHTVATNGFAVMARCEGYGPDVRSTDWVHAGDIGRLCSQWNIDYCLLDNDDRNGEYAVVWDDLGRQASIQFNEEGFDSL</sequence>
<evidence type="ECO:0000313" key="2">
    <source>
        <dbReference type="EMBL" id="EJT52829.1"/>
    </source>
</evidence>
<dbReference type="PROSITE" id="PS50231">
    <property type="entry name" value="RICIN_B_LECTIN"/>
    <property type="match status" value="1"/>
</dbReference>
<feature type="signal peptide" evidence="1">
    <location>
        <begin position="1"/>
        <end position="18"/>
    </location>
</feature>
<proteinExistence type="predicted"/>
<feature type="chain" id="PRO_5003787517" evidence="1">
    <location>
        <begin position="19"/>
        <end position="180"/>
    </location>
</feature>
<protein>
    <submittedName>
        <fullName evidence="2">Uncharacterized protein</fullName>
    </submittedName>
</protein>
<reference evidence="2 3" key="1">
    <citation type="journal article" date="2012" name="Eukaryot. Cell">
        <title>Draft genome sequence of CBS 2479, the standard type strain of Trichosporon asahii.</title>
        <authorList>
            <person name="Yang R.Y."/>
            <person name="Li H.T."/>
            <person name="Zhu H."/>
            <person name="Zhou G.P."/>
            <person name="Wang M."/>
            <person name="Wang L."/>
        </authorList>
    </citation>
    <scope>NUCLEOTIDE SEQUENCE [LARGE SCALE GENOMIC DNA]</scope>
    <source>
        <strain evidence="3">ATCC 90039 / CBS 2479 / JCM 2466 / KCTC 7840 / NCYC 2677 / UAMH 7654</strain>
    </source>
</reference>
<accession>J6F6X3</accession>
<dbReference type="HOGENOM" id="CLU_1611970_0_0_1"/>
<dbReference type="Gene3D" id="2.80.10.50">
    <property type="match status" value="1"/>
</dbReference>
<dbReference type="RefSeq" id="XP_014184010.1">
    <property type="nucleotide sequence ID" value="XM_014328535.1"/>
</dbReference>